<reference evidence="1 2" key="1">
    <citation type="submission" date="2013-04" db="EMBL/GenBank/DDBJ databases">
        <authorList>
            <person name="Kuznetsov B."/>
            <person name="Ivanovsky R."/>
        </authorList>
    </citation>
    <scope>NUCLEOTIDE SEQUENCE [LARGE SCALE GENOMIC DNA]</scope>
    <source>
        <strain evidence="1 2">MGU-K5</strain>
    </source>
</reference>
<sequence length="84" mass="8942">MQTDVKGSDGNELLPTLGQKKCGILRLPPEEIDRSASMMGRLTPAYTMTELVQDASGPHLRIAGTAVISLFSSAVKLTAHHLPA</sequence>
<dbReference type="EMBL" id="AQPH01000016">
    <property type="protein sequence ID" value="EPY02345.1"/>
    <property type="molecule type" value="Genomic_DNA"/>
</dbReference>
<protein>
    <submittedName>
        <fullName evidence="1">Uncharacterized protein</fullName>
    </submittedName>
</protein>
<evidence type="ECO:0000313" key="1">
    <source>
        <dbReference type="EMBL" id="EPY02345.1"/>
    </source>
</evidence>
<name>S9TV46_MAGFU</name>
<accession>S9TV46</accession>
<proteinExistence type="predicted"/>
<gene>
    <name evidence="1" type="ORF">K678_06240</name>
</gene>
<comment type="caution">
    <text evidence="1">The sequence shown here is derived from an EMBL/GenBank/DDBJ whole genome shotgun (WGS) entry which is preliminary data.</text>
</comment>
<dbReference type="Proteomes" id="UP000015350">
    <property type="component" value="Unassembled WGS sequence"/>
</dbReference>
<organism evidence="1 2">
    <name type="scientific">Magnetospirillum fulvum MGU-K5</name>
    <dbReference type="NCBI Taxonomy" id="1316936"/>
    <lineage>
        <taxon>Bacteria</taxon>
        <taxon>Pseudomonadati</taxon>
        <taxon>Pseudomonadota</taxon>
        <taxon>Alphaproteobacteria</taxon>
        <taxon>Rhodospirillales</taxon>
        <taxon>Rhodospirillaceae</taxon>
        <taxon>Magnetospirillum</taxon>
    </lineage>
</organism>
<dbReference type="AlphaFoldDB" id="S9TV46"/>
<evidence type="ECO:0000313" key="2">
    <source>
        <dbReference type="Proteomes" id="UP000015350"/>
    </source>
</evidence>